<dbReference type="RefSeq" id="WP_008107569.1">
    <property type="nucleotide sequence ID" value="NZ_FOSD01000002.1"/>
</dbReference>
<dbReference type="Gene3D" id="2.60.40.1090">
    <property type="entry name" value="Fimbrial-type adhesion domain"/>
    <property type="match status" value="1"/>
</dbReference>
<evidence type="ECO:0000259" key="1">
    <source>
        <dbReference type="Pfam" id="PF24223"/>
    </source>
</evidence>
<proteinExistence type="predicted"/>
<reference evidence="2 3" key="1">
    <citation type="submission" date="2016-10" db="EMBL/GenBank/DDBJ databases">
        <authorList>
            <person name="Varghese N."/>
            <person name="Submissions S."/>
        </authorList>
    </citation>
    <scope>NUCLEOTIDE SEQUENCE [LARGE SCALE GENOMIC DNA]</scope>
    <source>
        <strain evidence="2 3">YR512</strain>
    </source>
</reference>
<keyword evidence="3" id="KW-1185">Reference proteome</keyword>
<feature type="domain" description="Fimbrial adhesin MrpH C-terminal" evidence="1">
    <location>
        <begin position="154"/>
        <end position="256"/>
    </location>
</feature>
<dbReference type="Pfam" id="PF24223">
    <property type="entry name" value="MrpH_C"/>
    <property type="match status" value="1"/>
</dbReference>
<comment type="caution">
    <text evidence="2">The sequence shown here is derived from an EMBL/GenBank/DDBJ whole genome shotgun (WGS) entry which is preliminary data.</text>
</comment>
<evidence type="ECO:0000313" key="3">
    <source>
        <dbReference type="Proteomes" id="UP000198841"/>
    </source>
</evidence>
<evidence type="ECO:0000313" key="2">
    <source>
        <dbReference type="EMBL" id="SFJ65216.1"/>
    </source>
</evidence>
<gene>
    <name evidence="2" type="ORF">SAMN05518863_102211</name>
</gene>
<protein>
    <recommendedName>
        <fullName evidence="1">Fimbrial adhesin MrpH C-terminal domain-containing protein</fullName>
    </recommendedName>
</protein>
<dbReference type="EMBL" id="FOSD01000002">
    <property type="protein sequence ID" value="SFJ65216.1"/>
    <property type="molecule type" value="Genomic_DNA"/>
</dbReference>
<dbReference type="Proteomes" id="UP000198841">
    <property type="component" value="Unassembled WGS sequence"/>
</dbReference>
<name>A0A1I3T6D5_9GAMM</name>
<accession>A0A1I3T6D5</accession>
<sequence>MNIRSLLPPFFIFWLSAAIAGPFPVPLSITRTDDRPVARLKVVWTTIDVPFADAQAPANYWFGSSFSTGLDFKVVQSETCVNDICGSKVIPGETISATAMRAFKKGPSTTYYPAAGGQNGVCVAFGGIPQGNTSYATAMLPTGCLKAQPPNVHCFIVTPEINLNHGSISIKDVTTSTASTSASISCSQKNNAKLSLASKLTYVPLNNDAKANILINNKKPNETHSLEAGLSSLTITSQLEGITQGGIYSGTAVLIVEPV</sequence>
<dbReference type="InterPro" id="IPR057010">
    <property type="entry name" value="MrpH_C"/>
</dbReference>
<dbReference type="InterPro" id="IPR036937">
    <property type="entry name" value="Adhesion_dom_fimbrial_sf"/>
</dbReference>
<organism evidence="2 3">
    <name type="scientific">Candidatus Pantoea symbiotica</name>
    <dbReference type="NCBI Taxonomy" id="1884370"/>
    <lineage>
        <taxon>Bacteria</taxon>
        <taxon>Pseudomonadati</taxon>
        <taxon>Pseudomonadota</taxon>
        <taxon>Gammaproteobacteria</taxon>
        <taxon>Enterobacterales</taxon>
        <taxon>Erwiniaceae</taxon>
        <taxon>Pantoea</taxon>
    </lineage>
</organism>